<evidence type="ECO:0000256" key="1">
    <source>
        <dbReference type="SAM" id="MobiDB-lite"/>
    </source>
</evidence>
<reference evidence="2" key="2">
    <citation type="submission" date="2020-06" db="EMBL/GenBank/DDBJ databases">
        <authorList>
            <person name="Sheffer M."/>
        </authorList>
    </citation>
    <scope>NUCLEOTIDE SEQUENCE</scope>
</reference>
<reference evidence="2" key="1">
    <citation type="journal article" date="2020" name="bioRxiv">
        <title>Chromosome-level reference genome of the European wasp spider Argiope bruennichi: a resource for studies on range expansion and evolutionary adaptation.</title>
        <authorList>
            <person name="Sheffer M.M."/>
            <person name="Hoppe A."/>
            <person name="Krehenwinkel H."/>
            <person name="Uhl G."/>
            <person name="Kuss A.W."/>
            <person name="Jensen L."/>
            <person name="Jensen C."/>
            <person name="Gillespie R.G."/>
            <person name="Hoff K.J."/>
            <person name="Prost S."/>
        </authorList>
    </citation>
    <scope>NUCLEOTIDE SEQUENCE</scope>
</reference>
<keyword evidence="3" id="KW-1185">Reference proteome</keyword>
<name>A0A8T0EWN3_ARGBR</name>
<feature type="compositionally biased region" description="Pro residues" evidence="1">
    <location>
        <begin position="72"/>
        <end position="89"/>
    </location>
</feature>
<comment type="caution">
    <text evidence="2">The sequence shown here is derived from an EMBL/GenBank/DDBJ whole genome shotgun (WGS) entry which is preliminary data.</text>
</comment>
<accession>A0A8T0EWN3</accession>
<dbReference type="Proteomes" id="UP000807504">
    <property type="component" value="Unassembled WGS sequence"/>
</dbReference>
<feature type="region of interest" description="Disordered" evidence="1">
    <location>
        <begin position="68"/>
        <end position="89"/>
    </location>
</feature>
<evidence type="ECO:0000313" key="2">
    <source>
        <dbReference type="EMBL" id="KAF8782756.1"/>
    </source>
</evidence>
<organism evidence="2 3">
    <name type="scientific">Argiope bruennichi</name>
    <name type="common">Wasp spider</name>
    <name type="synonym">Aranea bruennichi</name>
    <dbReference type="NCBI Taxonomy" id="94029"/>
    <lineage>
        <taxon>Eukaryota</taxon>
        <taxon>Metazoa</taxon>
        <taxon>Ecdysozoa</taxon>
        <taxon>Arthropoda</taxon>
        <taxon>Chelicerata</taxon>
        <taxon>Arachnida</taxon>
        <taxon>Araneae</taxon>
        <taxon>Araneomorphae</taxon>
        <taxon>Entelegynae</taxon>
        <taxon>Araneoidea</taxon>
        <taxon>Araneidae</taxon>
        <taxon>Argiope</taxon>
    </lineage>
</organism>
<proteinExistence type="predicted"/>
<gene>
    <name evidence="2" type="ORF">HNY73_013001</name>
</gene>
<sequence length="89" mass="9653">MQQWSFMCGNQTVFNQFSFTCSNYDEAVPCGSSGEFFYLNGNLRAGPGVFFHNEQDVAKAASLIPGRSAQPNLPPVAPPPVGVRPPFRG</sequence>
<evidence type="ECO:0000313" key="3">
    <source>
        <dbReference type="Proteomes" id="UP000807504"/>
    </source>
</evidence>
<dbReference type="EMBL" id="JABXBU010001863">
    <property type="protein sequence ID" value="KAF8782756.1"/>
    <property type="molecule type" value="Genomic_DNA"/>
</dbReference>
<dbReference type="AlphaFoldDB" id="A0A8T0EWN3"/>
<protein>
    <submittedName>
        <fullName evidence="2">Uncharacterized protein</fullName>
    </submittedName>
</protein>